<protein>
    <submittedName>
        <fullName evidence="1">Uncharacterized protein</fullName>
    </submittedName>
</protein>
<keyword evidence="2" id="KW-1185">Reference proteome</keyword>
<dbReference type="AlphaFoldDB" id="A0ABD2BLG9"/>
<name>A0ABD2BLG9_VESMC</name>
<sequence length="203" mass="23247">KTLNNIKIPWDKLSHYYRLPRLLTRIIFRQFSATIIFRERHLTSSDDVSCAESIKIRKIVSHACPIGNLPSCLIKDNNNVGLSSYSVDVQKEKTTSRRISQENPISKGKPNLDPTFHTNLEYFRLRRIPDKIYRSSFSQNSRAFRAEAASGCRVAVEDSNTKPCTILKCFNDGYWALSVSLHYTVWASISLDFLMRPSAAQSR</sequence>
<proteinExistence type="predicted"/>
<organism evidence="1 2">
    <name type="scientific">Vespula maculifrons</name>
    <name type="common">Eastern yellow jacket</name>
    <name type="synonym">Wasp</name>
    <dbReference type="NCBI Taxonomy" id="7453"/>
    <lineage>
        <taxon>Eukaryota</taxon>
        <taxon>Metazoa</taxon>
        <taxon>Ecdysozoa</taxon>
        <taxon>Arthropoda</taxon>
        <taxon>Hexapoda</taxon>
        <taxon>Insecta</taxon>
        <taxon>Pterygota</taxon>
        <taxon>Neoptera</taxon>
        <taxon>Endopterygota</taxon>
        <taxon>Hymenoptera</taxon>
        <taxon>Apocrita</taxon>
        <taxon>Aculeata</taxon>
        <taxon>Vespoidea</taxon>
        <taxon>Vespidae</taxon>
        <taxon>Vespinae</taxon>
        <taxon>Vespula</taxon>
    </lineage>
</organism>
<comment type="caution">
    <text evidence="1">The sequence shown here is derived from an EMBL/GenBank/DDBJ whole genome shotgun (WGS) entry which is preliminary data.</text>
</comment>
<dbReference type="EMBL" id="JAYRBN010000074">
    <property type="protein sequence ID" value="KAL2733450.1"/>
    <property type="molecule type" value="Genomic_DNA"/>
</dbReference>
<evidence type="ECO:0000313" key="1">
    <source>
        <dbReference type="EMBL" id="KAL2733450.1"/>
    </source>
</evidence>
<gene>
    <name evidence="1" type="ORF">V1477_014418</name>
</gene>
<evidence type="ECO:0000313" key="2">
    <source>
        <dbReference type="Proteomes" id="UP001607303"/>
    </source>
</evidence>
<accession>A0ABD2BLG9</accession>
<feature type="non-terminal residue" evidence="1">
    <location>
        <position position="1"/>
    </location>
</feature>
<reference evidence="1 2" key="1">
    <citation type="journal article" date="2024" name="Ann. Entomol. Soc. Am.">
        <title>Genomic analyses of the southern and eastern yellowjacket wasps (Hymenoptera: Vespidae) reveal evolutionary signatures of social life.</title>
        <authorList>
            <person name="Catto M.A."/>
            <person name="Caine P.B."/>
            <person name="Orr S.E."/>
            <person name="Hunt B.G."/>
            <person name="Goodisman M.A.D."/>
        </authorList>
    </citation>
    <scope>NUCLEOTIDE SEQUENCE [LARGE SCALE GENOMIC DNA]</scope>
    <source>
        <strain evidence="1">232</strain>
        <tissue evidence="1">Head and thorax</tissue>
    </source>
</reference>
<dbReference type="Proteomes" id="UP001607303">
    <property type="component" value="Unassembled WGS sequence"/>
</dbReference>